<evidence type="ECO:0000256" key="1">
    <source>
        <dbReference type="SAM" id="MobiDB-lite"/>
    </source>
</evidence>
<accession>A0A540N3E2</accession>
<sequence length="63" mass="6888">MEREWSRRNLPSRGPQISAAGCRSRCWPITWCISAPRASRPPPSCATTCSCTTPSPSSARPRA</sequence>
<proteinExistence type="predicted"/>
<keyword evidence="3" id="KW-1185">Reference proteome</keyword>
<evidence type="ECO:0000313" key="2">
    <source>
        <dbReference type="EMBL" id="TQE05561.1"/>
    </source>
</evidence>
<dbReference type="AlphaFoldDB" id="A0A540N3E2"/>
<protein>
    <submittedName>
        <fullName evidence="2">Uncharacterized protein</fullName>
    </submittedName>
</protein>
<feature type="region of interest" description="Disordered" evidence="1">
    <location>
        <begin position="38"/>
        <end position="63"/>
    </location>
</feature>
<feature type="compositionally biased region" description="Low complexity" evidence="1">
    <location>
        <begin position="45"/>
        <end position="63"/>
    </location>
</feature>
<dbReference type="Proteomes" id="UP000315295">
    <property type="component" value="Unassembled WGS sequence"/>
</dbReference>
<reference evidence="2 3" key="1">
    <citation type="journal article" date="2019" name="G3 (Bethesda)">
        <title>Sequencing of a Wild Apple (Malus baccata) Genome Unravels the Differences Between Cultivated and Wild Apple Species Regarding Disease Resistance and Cold Tolerance.</title>
        <authorList>
            <person name="Chen X."/>
        </authorList>
    </citation>
    <scope>NUCLEOTIDE SEQUENCE [LARGE SCALE GENOMIC DNA]</scope>
    <source>
        <strain evidence="3">cv. Shandingzi</strain>
        <tissue evidence="2">Leaves</tissue>
    </source>
</reference>
<dbReference type="EMBL" id="VIEB01000119">
    <property type="protein sequence ID" value="TQE05561.1"/>
    <property type="molecule type" value="Genomic_DNA"/>
</dbReference>
<organism evidence="2 3">
    <name type="scientific">Malus baccata</name>
    <name type="common">Siberian crab apple</name>
    <name type="synonym">Pyrus baccata</name>
    <dbReference type="NCBI Taxonomy" id="106549"/>
    <lineage>
        <taxon>Eukaryota</taxon>
        <taxon>Viridiplantae</taxon>
        <taxon>Streptophyta</taxon>
        <taxon>Embryophyta</taxon>
        <taxon>Tracheophyta</taxon>
        <taxon>Spermatophyta</taxon>
        <taxon>Magnoliopsida</taxon>
        <taxon>eudicotyledons</taxon>
        <taxon>Gunneridae</taxon>
        <taxon>Pentapetalae</taxon>
        <taxon>rosids</taxon>
        <taxon>fabids</taxon>
        <taxon>Rosales</taxon>
        <taxon>Rosaceae</taxon>
        <taxon>Amygdaloideae</taxon>
        <taxon>Maleae</taxon>
        <taxon>Malus</taxon>
    </lineage>
</organism>
<evidence type="ECO:0000313" key="3">
    <source>
        <dbReference type="Proteomes" id="UP000315295"/>
    </source>
</evidence>
<name>A0A540N3E2_MALBA</name>
<comment type="caution">
    <text evidence="2">The sequence shown here is derived from an EMBL/GenBank/DDBJ whole genome shotgun (WGS) entry which is preliminary data.</text>
</comment>
<feature type="region of interest" description="Disordered" evidence="1">
    <location>
        <begin position="1"/>
        <end position="20"/>
    </location>
</feature>
<gene>
    <name evidence="2" type="ORF">C1H46_008808</name>
</gene>